<dbReference type="Proteomes" id="UP000572635">
    <property type="component" value="Unassembled WGS sequence"/>
</dbReference>
<protein>
    <submittedName>
        <fullName evidence="2">Uncharacterized protein</fullName>
    </submittedName>
</protein>
<feature type="region of interest" description="Disordered" evidence="1">
    <location>
        <begin position="77"/>
        <end position="101"/>
    </location>
</feature>
<evidence type="ECO:0000256" key="1">
    <source>
        <dbReference type="SAM" id="MobiDB-lite"/>
    </source>
</evidence>
<dbReference type="InterPro" id="IPR011051">
    <property type="entry name" value="RmlC_Cupin_sf"/>
</dbReference>
<reference evidence="2 3" key="1">
    <citation type="submission" date="2020-08" db="EMBL/GenBank/DDBJ databases">
        <title>Sequencing the genomes of 1000 actinobacteria strains.</title>
        <authorList>
            <person name="Klenk H.-P."/>
        </authorList>
    </citation>
    <scope>NUCLEOTIDE SEQUENCE [LARGE SCALE GENOMIC DNA]</scope>
    <source>
        <strain evidence="2 3">DSM 44551</strain>
    </source>
</reference>
<comment type="caution">
    <text evidence="2">The sequence shown here is derived from an EMBL/GenBank/DDBJ whole genome shotgun (WGS) entry which is preliminary data.</text>
</comment>
<keyword evidence="3" id="KW-1185">Reference proteome</keyword>
<organism evidence="2 3">
    <name type="scientific">Nocardiopsis composta</name>
    <dbReference type="NCBI Taxonomy" id="157465"/>
    <lineage>
        <taxon>Bacteria</taxon>
        <taxon>Bacillati</taxon>
        <taxon>Actinomycetota</taxon>
        <taxon>Actinomycetes</taxon>
        <taxon>Streptosporangiales</taxon>
        <taxon>Nocardiopsidaceae</taxon>
        <taxon>Nocardiopsis</taxon>
    </lineage>
</organism>
<dbReference type="RefSeq" id="WP_312893663.1">
    <property type="nucleotide sequence ID" value="NZ_JACHDB010000001.1"/>
</dbReference>
<dbReference type="SUPFAM" id="SSF51182">
    <property type="entry name" value="RmlC-like cupins"/>
    <property type="match status" value="1"/>
</dbReference>
<sequence>MPNRTTASALRTPAARHAPSQPERAPQPALDPSELDGIGDIADAGRPSGYAHLAAPRTSPTAGRLAAAAASAAESLGRTSAAADRSGHWRPAPRPARRGAAGRMRISTATLAPNGSTALPAAPSGSATALRLASGRAHVLSAGPDGELRSVRELLPGRTLLLAAGTGNWLVNTGTAAAVAVRATG</sequence>
<feature type="region of interest" description="Disordered" evidence="1">
    <location>
        <begin position="1"/>
        <end position="57"/>
    </location>
</feature>
<evidence type="ECO:0000313" key="3">
    <source>
        <dbReference type="Proteomes" id="UP000572635"/>
    </source>
</evidence>
<dbReference type="AlphaFoldDB" id="A0A7W8QMR9"/>
<accession>A0A7W8QMR9</accession>
<gene>
    <name evidence="2" type="ORF">HDA36_003274</name>
</gene>
<dbReference type="EMBL" id="JACHDB010000001">
    <property type="protein sequence ID" value="MBB5433190.1"/>
    <property type="molecule type" value="Genomic_DNA"/>
</dbReference>
<name>A0A7W8QMR9_9ACTN</name>
<evidence type="ECO:0000313" key="2">
    <source>
        <dbReference type="EMBL" id="MBB5433190.1"/>
    </source>
</evidence>
<proteinExistence type="predicted"/>